<organism evidence="1">
    <name type="scientific">Candidatus Kentrum sp. SD</name>
    <dbReference type="NCBI Taxonomy" id="2126332"/>
    <lineage>
        <taxon>Bacteria</taxon>
        <taxon>Pseudomonadati</taxon>
        <taxon>Pseudomonadota</taxon>
        <taxon>Gammaproteobacteria</taxon>
        <taxon>Candidatus Kentrum</taxon>
    </lineage>
</organism>
<protein>
    <submittedName>
        <fullName evidence="1">Uncharacterized protein</fullName>
    </submittedName>
</protein>
<proteinExistence type="predicted"/>
<gene>
    <name evidence="2" type="ORF">BECKSD772E_GA0070983_11484</name>
    <name evidence="1" type="ORF">BECKSD772F_GA0070984_11214</name>
</gene>
<evidence type="ECO:0000313" key="1">
    <source>
        <dbReference type="EMBL" id="VFK42385.1"/>
    </source>
</evidence>
<accession>A0A450YLI5</accession>
<reference evidence="1" key="1">
    <citation type="submission" date="2019-02" db="EMBL/GenBank/DDBJ databases">
        <authorList>
            <person name="Gruber-Vodicka R. H."/>
            <person name="Seah K. B. B."/>
        </authorList>
    </citation>
    <scope>NUCLEOTIDE SEQUENCE</scope>
    <source>
        <strain evidence="2">BECK_S1320</strain>
        <strain evidence="1">BECK_S1321</strain>
    </source>
</reference>
<sequence>MTENEMIALSYYHSSTYDPKQLDFMMQLGKPPVLDSGQYLLFGNQEKPKPQKCDGLA</sequence>
<dbReference type="AlphaFoldDB" id="A0A450YLI5"/>
<dbReference type="EMBL" id="CAADFR010000121">
    <property type="protein sequence ID" value="VFK42385.1"/>
    <property type="molecule type" value="Genomic_DNA"/>
</dbReference>
<evidence type="ECO:0000313" key="2">
    <source>
        <dbReference type="EMBL" id="VFK48899.1"/>
    </source>
</evidence>
<name>A0A450YLI5_9GAMM</name>
<dbReference type="EMBL" id="CAADFU010000148">
    <property type="protein sequence ID" value="VFK48899.1"/>
    <property type="molecule type" value="Genomic_DNA"/>
</dbReference>